<proteinExistence type="predicted"/>
<protein>
    <submittedName>
        <fullName evidence="2">Uncharacterized protein</fullName>
    </submittedName>
</protein>
<accession>A0ABN9Y732</accession>
<keyword evidence="3" id="KW-1185">Reference proteome</keyword>
<sequence>MPSRGGGENQTPTPELATWHALDKRTKHSCTNIRRRRSARSSRIGAGRRHRARSARQAGGSSASARTSCAAPSSSTTPLLLRLKGSLPHKPASELLGTGASRRAPCTAGNIPGRRRHRRHDSAYSSSRARTSGSVHAGVLNTGSREWPAEQGEVALEPFAAAFGDFECSLWPQLARLGRAEVRLDWQGASPNVHFISGR</sequence>
<dbReference type="Proteomes" id="UP001189429">
    <property type="component" value="Unassembled WGS sequence"/>
</dbReference>
<feature type="compositionally biased region" description="Low complexity" evidence="1">
    <location>
        <begin position="55"/>
        <end position="75"/>
    </location>
</feature>
<feature type="region of interest" description="Disordered" evidence="1">
    <location>
        <begin position="1"/>
        <end position="75"/>
    </location>
</feature>
<feature type="region of interest" description="Disordered" evidence="1">
    <location>
        <begin position="90"/>
        <end position="134"/>
    </location>
</feature>
<evidence type="ECO:0000256" key="1">
    <source>
        <dbReference type="SAM" id="MobiDB-lite"/>
    </source>
</evidence>
<evidence type="ECO:0000313" key="3">
    <source>
        <dbReference type="Proteomes" id="UP001189429"/>
    </source>
</evidence>
<gene>
    <name evidence="2" type="ORF">PCOR1329_LOCUS82088</name>
</gene>
<evidence type="ECO:0000313" key="2">
    <source>
        <dbReference type="EMBL" id="CAK0906914.1"/>
    </source>
</evidence>
<feature type="compositionally biased region" description="Polar residues" evidence="1">
    <location>
        <begin position="123"/>
        <end position="134"/>
    </location>
</feature>
<name>A0ABN9Y732_9DINO</name>
<dbReference type="EMBL" id="CAUYUJ010021770">
    <property type="protein sequence ID" value="CAK0906914.1"/>
    <property type="molecule type" value="Genomic_DNA"/>
</dbReference>
<feature type="compositionally biased region" description="Basic residues" evidence="1">
    <location>
        <begin position="25"/>
        <end position="54"/>
    </location>
</feature>
<reference evidence="2" key="1">
    <citation type="submission" date="2023-10" db="EMBL/GenBank/DDBJ databases">
        <authorList>
            <person name="Chen Y."/>
            <person name="Shah S."/>
            <person name="Dougan E. K."/>
            <person name="Thang M."/>
            <person name="Chan C."/>
        </authorList>
    </citation>
    <scope>NUCLEOTIDE SEQUENCE [LARGE SCALE GENOMIC DNA]</scope>
</reference>
<comment type="caution">
    <text evidence="2">The sequence shown here is derived from an EMBL/GenBank/DDBJ whole genome shotgun (WGS) entry which is preliminary data.</text>
</comment>
<organism evidence="2 3">
    <name type="scientific">Prorocentrum cordatum</name>
    <dbReference type="NCBI Taxonomy" id="2364126"/>
    <lineage>
        <taxon>Eukaryota</taxon>
        <taxon>Sar</taxon>
        <taxon>Alveolata</taxon>
        <taxon>Dinophyceae</taxon>
        <taxon>Prorocentrales</taxon>
        <taxon>Prorocentraceae</taxon>
        <taxon>Prorocentrum</taxon>
    </lineage>
</organism>